<dbReference type="InterPro" id="IPR019189">
    <property type="entry name" value="Ribosomal_mL41"/>
</dbReference>
<dbReference type="PANTHER" id="PTHR21338:SF0">
    <property type="entry name" value="LARGE RIBOSOMAL SUBUNIT PROTEIN ML41"/>
    <property type="match status" value="1"/>
</dbReference>
<evidence type="ECO:0000256" key="1">
    <source>
        <dbReference type="ARBA" id="ARBA00004173"/>
    </source>
</evidence>
<evidence type="ECO:0000313" key="9">
    <source>
        <dbReference type="Proteomes" id="UP001345827"/>
    </source>
</evidence>
<keyword evidence="6" id="KW-0687">Ribonucleoprotein</keyword>
<proteinExistence type="inferred from homology"/>
<dbReference type="EMBL" id="JAXLQG010000017">
    <property type="protein sequence ID" value="KAK5531369.1"/>
    <property type="molecule type" value="Genomic_DNA"/>
</dbReference>
<dbReference type="GO" id="GO:0005762">
    <property type="term" value="C:mitochondrial large ribosomal subunit"/>
    <property type="evidence" value="ECO:0007669"/>
    <property type="project" value="InterPro"/>
</dbReference>
<evidence type="ECO:0000256" key="2">
    <source>
        <dbReference type="ARBA" id="ARBA00010152"/>
    </source>
</evidence>
<evidence type="ECO:0000256" key="6">
    <source>
        <dbReference type="ARBA" id="ARBA00023274"/>
    </source>
</evidence>
<reference evidence="8 9" key="1">
    <citation type="submission" date="2023-06" db="EMBL/GenBank/DDBJ databases">
        <title>Black Yeasts Isolated from many extreme environments.</title>
        <authorList>
            <person name="Coleine C."/>
            <person name="Stajich J.E."/>
            <person name="Selbmann L."/>
        </authorList>
    </citation>
    <scope>NUCLEOTIDE SEQUENCE [LARGE SCALE GENOMIC DNA]</scope>
    <source>
        <strain evidence="8 9">CCFEE 5887</strain>
    </source>
</reference>
<evidence type="ECO:0000256" key="4">
    <source>
        <dbReference type="ARBA" id="ARBA00022980"/>
    </source>
</evidence>
<sequence>MQESDLFKNQQRNHTYASLSSLSPPGYYNMFQPSPQLCARLRFTTKQVGRGFYRGNRTGSKGAHTAGGGYIIDWRKTTHYNVPEMENFYLTPFVSLEMEPTLRVRHVNGTLQTPEKVDGLDFLREWKRLSPYEYEHLVEHQEQLAAQAAQAQAELAQETVTQQEIGSQAKSEEQKAP</sequence>
<dbReference type="PANTHER" id="PTHR21338">
    <property type="entry name" value="MITOCHONDRIAL RIBOSOMAL PROTEIN L41"/>
    <property type="match status" value="1"/>
</dbReference>
<dbReference type="GO" id="GO:0006412">
    <property type="term" value="P:translation"/>
    <property type="evidence" value="ECO:0007669"/>
    <property type="project" value="TreeGrafter"/>
</dbReference>
<comment type="similarity">
    <text evidence="2">Belongs to the mitochondrion-specific ribosomal protein mL41 family.</text>
</comment>
<dbReference type="GO" id="GO:0003735">
    <property type="term" value="F:structural constituent of ribosome"/>
    <property type="evidence" value="ECO:0007669"/>
    <property type="project" value="InterPro"/>
</dbReference>
<dbReference type="Pfam" id="PF09809">
    <property type="entry name" value="MRP-L27"/>
    <property type="match status" value="1"/>
</dbReference>
<accession>A0AAV9PY34</accession>
<feature type="compositionally biased region" description="Low complexity" evidence="7">
    <location>
        <begin position="149"/>
        <end position="164"/>
    </location>
</feature>
<keyword evidence="4 8" id="KW-0689">Ribosomal protein</keyword>
<evidence type="ECO:0000313" key="8">
    <source>
        <dbReference type="EMBL" id="KAK5531369.1"/>
    </source>
</evidence>
<keyword evidence="9" id="KW-1185">Reference proteome</keyword>
<gene>
    <name evidence="8" type="primary">MRPL27</name>
    <name evidence="8" type="ORF">LTR25_008476</name>
</gene>
<evidence type="ECO:0000256" key="7">
    <source>
        <dbReference type="SAM" id="MobiDB-lite"/>
    </source>
</evidence>
<protein>
    <submittedName>
        <fullName evidence="8">60S ribosomal protein L27, mitochondrial</fullName>
    </submittedName>
</protein>
<feature type="region of interest" description="Disordered" evidence="7">
    <location>
        <begin position="149"/>
        <end position="177"/>
    </location>
</feature>
<comment type="subcellular location">
    <subcellularLocation>
        <location evidence="1">Mitochondrion</location>
    </subcellularLocation>
</comment>
<evidence type="ECO:0000256" key="5">
    <source>
        <dbReference type="ARBA" id="ARBA00023128"/>
    </source>
</evidence>
<organism evidence="8 9">
    <name type="scientific">Vermiconidia calcicola</name>
    <dbReference type="NCBI Taxonomy" id="1690605"/>
    <lineage>
        <taxon>Eukaryota</taxon>
        <taxon>Fungi</taxon>
        <taxon>Dikarya</taxon>
        <taxon>Ascomycota</taxon>
        <taxon>Pezizomycotina</taxon>
        <taxon>Dothideomycetes</taxon>
        <taxon>Dothideomycetidae</taxon>
        <taxon>Mycosphaerellales</taxon>
        <taxon>Extremaceae</taxon>
        <taxon>Vermiconidia</taxon>
    </lineage>
</organism>
<keyword evidence="3" id="KW-0809">Transit peptide</keyword>
<evidence type="ECO:0000256" key="3">
    <source>
        <dbReference type="ARBA" id="ARBA00022946"/>
    </source>
</evidence>
<dbReference type="AlphaFoldDB" id="A0AAV9PY34"/>
<dbReference type="Proteomes" id="UP001345827">
    <property type="component" value="Unassembled WGS sequence"/>
</dbReference>
<comment type="caution">
    <text evidence="8">The sequence shown here is derived from an EMBL/GenBank/DDBJ whole genome shotgun (WGS) entry which is preliminary data.</text>
</comment>
<keyword evidence="5" id="KW-0496">Mitochondrion</keyword>
<name>A0AAV9PY34_9PEZI</name>